<protein>
    <submittedName>
        <fullName evidence="3">VOC family protein</fullName>
    </submittedName>
</protein>
<reference evidence="3" key="1">
    <citation type="submission" date="2020-10" db="EMBL/GenBank/DDBJ databases">
        <authorList>
            <person name="Gilroy R."/>
        </authorList>
    </citation>
    <scope>NUCLEOTIDE SEQUENCE</scope>
    <source>
        <strain evidence="3">ChiSxjej1B13-7041</strain>
    </source>
</reference>
<accession>A0A9D1EMD7</accession>
<dbReference type="InterPro" id="IPR051785">
    <property type="entry name" value="MMCE/EMCE_epimerase"/>
</dbReference>
<dbReference type="GO" id="GO:0046491">
    <property type="term" value="P:L-methylmalonyl-CoA metabolic process"/>
    <property type="evidence" value="ECO:0007669"/>
    <property type="project" value="TreeGrafter"/>
</dbReference>
<dbReference type="InterPro" id="IPR004360">
    <property type="entry name" value="Glyas_Fos-R_dOase_dom"/>
</dbReference>
<proteinExistence type="predicted"/>
<evidence type="ECO:0000313" key="4">
    <source>
        <dbReference type="Proteomes" id="UP000886841"/>
    </source>
</evidence>
<dbReference type="InterPro" id="IPR037523">
    <property type="entry name" value="VOC_core"/>
</dbReference>
<dbReference type="Pfam" id="PF00903">
    <property type="entry name" value="Glyoxalase"/>
    <property type="match status" value="1"/>
</dbReference>
<name>A0A9D1EMD7_9FIRM</name>
<feature type="domain" description="VOC" evidence="2">
    <location>
        <begin position="8"/>
        <end position="161"/>
    </location>
</feature>
<evidence type="ECO:0000259" key="2">
    <source>
        <dbReference type="PROSITE" id="PS51819"/>
    </source>
</evidence>
<reference evidence="3" key="2">
    <citation type="journal article" date="2021" name="PeerJ">
        <title>Extensive microbial diversity within the chicken gut microbiome revealed by metagenomics and culture.</title>
        <authorList>
            <person name="Gilroy R."/>
            <person name="Ravi A."/>
            <person name="Getino M."/>
            <person name="Pursley I."/>
            <person name="Horton D.L."/>
            <person name="Alikhan N.F."/>
            <person name="Baker D."/>
            <person name="Gharbi K."/>
            <person name="Hall N."/>
            <person name="Watson M."/>
            <person name="Adriaenssens E.M."/>
            <person name="Foster-Nyarko E."/>
            <person name="Jarju S."/>
            <person name="Secka A."/>
            <person name="Antonio M."/>
            <person name="Oren A."/>
            <person name="Chaudhuri R.R."/>
            <person name="La Ragione R."/>
            <person name="Hildebrand F."/>
            <person name="Pallen M.J."/>
        </authorList>
    </citation>
    <scope>NUCLEOTIDE SEQUENCE</scope>
    <source>
        <strain evidence="3">ChiSxjej1B13-7041</strain>
    </source>
</reference>
<dbReference type="InterPro" id="IPR029068">
    <property type="entry name" value="Glyas_Bleomycin-R_OHBP_Dase"/>
</dbReference>
<dbReference type="Gene3D" id="3.10.180.10">
    <property type="entry name" value="2,3-Dihydroxybiphenyl 1,2-Dioxygenase, domain 1"/>
    <property type="match status" value="1"/>
</dbReference>
<dbReference type="Proteomes" id="UP000886841">
    <property type="component" value="Unassembled WGS sequence"/>
</dbReference>
<dbReference type="GO" id="GO:0046872">
    <property type="term" value="F:metal ion binding"/>
    <property type="evidence" value="ECO:0007669"/>
    <property type="project" value="UniProtKB-KW"/>
</dbReference>
<dbReference type="PROSITE" id="PS51819">
    <property type="entry name" value="VOC"/>
    <property type="match status" value="1"/>
</dbReference>
<comment type="caution">
    <text evidence="3">The sequence shown here is derived from an EMBL/GenBank/DDBJ whole genome shotgun (WGS) entry which is preliminary data.</text>
</comment>
<keyword evidence="1" id="KW-0479">Metal-binding</keyword>
<dbReference type="CDD" id="cd06587">
    <property type="entry name" value="VOC"/>
    <property type="match status" value="1"/>
</dbReference>
<dbReference type="GO" id="GO:0004493">
    <property type="term" value="F:methylmalonyl-CoA epimerase activity"/>
    <property type="evidence" value="ECO:0007669"/>
    <property type="project" value="TreeGrafter"/>
</dbReference>
<dbReference type="AlphaFoldDB" id="A0A9D1EMD7"/>
<evidence type="ECO:0000313" key="3">
    <source>
        <dbReference type="EMBL" id="HIR94219.1"/>
    </source>
</evidence>
<sequence length="173" mass="19914">MAAGSIVRLTHCTFTCKDYPKMVDFYENTMGLEKLFTINYEQDIIDGYISQGYPLKAKPGDEWITYLKIAPREFIELFNCPYAGDNDTMNQEFHHVCLVVKDIHEAAKELEDKGVTLWHGPKWLGNPFTRPYAQEGEPGQCGSLAFYVQDPEGNEIEVMQYTENSLQLKYDHD</sequence>
<dbReference type="PANTHER" id="PTHR43048">
    <property type="entry name" value="METHYLMALONYL-COA EPIMERASE"/>
    <property type="match status" value="1"/>
</dbReference>
<organism evidence="3 4">
    <name type="scientific">Candidatus Egerieimonas intestinavium</name>
    <dbReference type="NCBI Taxonomy" id="2840777"/>
    <lineage>
        <taxon>Bacteria</taxon>
        <taxon>Bacillati</taxon>
        <taxon>Bacillota</taxon>
        <taxon>Clostridia</taxon>
        <taxon>Lachnospirales</taxon>
        <taxon>Lachnospiraceae</taxon>
        <taxon>Lachnospiraceae incertae sedis</taxon>
        <taxon>Candidatus Egerieimonas</taxon>
    </lineage>
</organism>
<evidence type="ECO:0000256" key="1">
    <source>
        <dbReference type="ARBA" id="ARBA00022723"/>
    </source>
</evidence>
<dbReference type="EMBL" id="DVHU01000111">
    <property type="protein sequence ID" value="HIR94219.1"/>
    <property type="molecule type" value="Genomic_DNA"/>
</dbReference>
<dbReference type="PANTHER" id="PTHR43048:SF3">
    <property type="entry name" value="METHYLMALONYL-COA EPIMERASE, MITOCHONDRIAL"/>
    <property type="match status" value="1"/>
</dbReference>
<dbReference type="SUPFAM" id="SSF54593">
    <property type="entry name" value="Glyoxalase/Bleomycin resistance protein/Dihydroxybiphenyl dioxygenase"/>
    <property type="match status" value="1"/>
</dbReference>
<gene>
    <name evidence="3" type="ORF">IAB98_12450</name>
</gene>